<evidence type="ECO:0000256" key="3">
    <source>
        <dbReference type="ARBA" id="ARBA00012217"/>
    </source>
</evidence>
<dbReference type="GO" id="GO:0009236">
    <property type="term" value="P:cobalamin biosynthetic process"/>
    <property type="evidence" value="ECO:0007669"/>
    <property type="project" value="InterPro"/>
</dbReference>
<name>A0A380JZ31_STRDY</name>
<evidence type="ECO:0000256" key="2">
    <source>
        <dbReference type="ARBA" id="ARBA00010190"/>
    </source>
</evidence>
<dbReference type="Pfam" id="PF01259">
    <property type="entry name" value="SAICAR_synt"/>
    <property type="match status" value="1"/>
</dbReference>
<dbReference type="GO" id="GO:0006189">
    <property type="term" value="P:'de novo' IMP biosynthetic process"/>
    <property type="evidence" value="ECO:0007669"/>
    <property type="project" value="UniProtKB-UniRule"/>
</dbReference>
<dbReference type="HAMAP" id="MF_00137">
    <property type="entry name" value="SAICAR_synth"/>
    <property type="match status" value="1"/>
</dbReference>
<dbReference type="InterPro" id="IPR050089">
    <property type="entry name" value="SAICAR_synthetase"/>
</dbReference>
<dbReference type="UniPathway" id="UPA00074">
    <property type="reaction ID" value="UER00131"/>
</dbReference>
<evidence type="ECO:0000256" key="6">
    <source>
        <dbReference type="ARBA" id="ARBA00022741"/>
    </source>
</evidence>
<gene>
    <name evidence="11 13" type="primary">purC</name>
    <name evidence="13" type="ORF">NCTC4670_02319</name>
</gene>
<accession>A0A380JZ31</accession>
<dbReference type="PROSITE" id="PS01058">
    <property type="entry name" value="SAICAR_SYNTHETASE_2"/>
    <property type="match status" value="1"/>
</dbReference>
<dbReference type="InterPro" id="IPR033934">
    <property type="entry name" value="SAICAR_synt_PurC"/>
</dbReference>
<dbReference type="SUPFAM" id="SSF56104">
    <property type="entry name" value="SAICAR synthase-like"/>
    <property type="match status" value="1"/>
</dbReference>
<dbReference type="PROSITE" id="PS01057">
    <property type="entry name" value="SAICAR_SYNTHETASE_1"/>
    <property type="match status" value="1"/>
</dbReference>
<dbReference type="FunFam" id="3.30.200.20:FF:000189">
    <property type="entry name" value="Phosphoribosylaminoimidazole-succinocarboxamide synthase"/>
    <property type="match status" value="1"/>
</dbReference>
<comment type="pathway">
    <text evidence="1 11">Purine metabolism; IMP biosynthesis via de novo pathway; 5-amino-1-(5-phospho-D-ribosyl)imidazole-4-carboxamide from 5-amino-1-(5-phospho-D-ribosyl)imidazole-4-carboxylate: step 1/2.</text>
</comment>
<evidence type="ECO:0000256" key="10">
    <source>
        <dbReference type="ARBA" id="ARBA00048475"/>
    </source>
</evidence>
<evidence type="ECO:0000256" key="11">
    <source>
        <dbReference type="HAMAP-Rule" id="MF_00137"/>
    </source>
</evidence>
<evidence type="ECO:0000256" key="9">
    <source>
        <dbReference type="ARBA" id="ARBA00030409"/>
    </source>
</evidence>
<dbReference type="Gene3D" id="3.30.200.20">
    <property type="entry name" value="Phosphorylase Kinase, domain 1"/>
    <property type="match status" value="1"/>
</dbReference>
<reference evidence="13 14" key="1">
    <citation type="submission" date="2018-06" db="EMBL/GenBank/DDBJ databases">
        <authorList>
            <consortium name="Pathogen Informatics"/>
            <person name="Doyle S."/>
        </authorList>
    </citation>
    <scope>NUCLEOTIDE SEQUENCE [LARGE SCALE GENOMIC DNA]</scope>
    <source>
        <strain evidence="13 14">NCTC4670</strain>
    </source>
</reference>
<feature type="domain" description="SAICAR synthetase/ADE2 N-terminal" evidence="12">
    <location>
        <begin position="7"/>
        <end position="231"/>
    </location>
</feature>
<dbReference type="GO" id="GO:0005524">
    <property type="term" value="F:ATP binding"/>
    <property type="evidence" value="ECO:0007669"/>
    <property type="project" value="UniProtKB-KW"/>
</dbReference>
<dbReference type="AlphaFoldDB" id="A0A380JZ31"/>
<evidence type="ECO:0000256" key="8">
    <source>
        <dbReference type="ARBA" id="ARBA00022840"/>
    </source>
</evidence>
<evidence type="ECO:0000256" key="1">
    <source>
        <dbReference type="ARBA" id="ARBA00004672"/>
    </source>
</evidence>
<dbReference type="InterPro" id="IPR018236">
    <property type="entry name" value="SAICAR_synthetase_CS"/>
</dbReference>
<organism evidence="13 14">
    <name type="scientific">Streptococcus dysgalactiae subsp. dysgalactiae</name>
    <dbReference type="NCBI Taxonomy" id="99822"/>
    <lineage>
        <taxon>Bacteria</taxon>
        <taxon>Bacillati</taxon>
        <taxon>Bacillota</taxon>
        <taxon>Bacilli</taxon>
        <taxon>Lactobacillales</taxon>
        <taxon>Streptococcaceae</taxon>
        <taxon>Streptococcus</taxon>
    </lineage>
</organism>
<evidence type="ECO:0000256" key="7">
    <source>
        <dbReference type="ARBA" id="ARBA00022755"/>
    </source>
</evidence>
<dbReference type="PANTHER" id="PTHR43599">
    <property type="entry name" value="MULTIFUNCTIONAL PROTEIN ADE2"/>
    <property type="match status" value="1"/>
</dbReference>
<protein>
    <recommendedName>
        <fullName evidence="4 11">Phosphoribosylaminoimidazole-succinocarboxamide synthase</fullName>
        <ecNumber evidence="3 11">6.3.2.6</ecNumber>
    </recommendedName>
    <alternativeName>
        <fullName evidence="9 11">SAICAR synthetase</fullName>
    </alternativeName>
</protein>
<dbReference type="CDD" id="cd01415">
    <property type="entry name" value="SAICAR_synt_PurC"/>
    <property type="match status" value="1"/>
</dbReference>
<dbReference type="Proteomes" id="UP000254797">
    <property type="component" value="Unassembled WGS sequence"/>
</dbReference>
<dbReference type="GO" id="GO:0004639">
    <property type="term" value="F:phosphoribosylaminoimidazolesuccinocarboxamide synthase activity"/>
    <property type="evidence" value="ECO:0007669"/>
    <property type="project" value="UniProtKB-UniRule"/>
</dbReference>
<evidence type="ECO:0000313" key="13">
    <source>
        <dbReference type="EMBL" id="SUN52000.1"/>
    </source>
</evidence>
<evidence type="ECO:0000256" key="4">
    <source>
        <dbReference type="ARBA" id="ARBA00016460"/>
    </source>
</evidence>
<dbReference type="PANTHER" id="PTHR43599:SF3">
    <property type="entry name" value="SI:DKEY-6E2.2"/>
    <property type="match status" value="1"/>
</dbReference>
<dbReference type="EC" id="6.3.2.6" evidence="3 11"/>
<dbReference type="Gene3D" id="3.30.470.20">
    <property type="entry name" value="ATP-grasp fold, B domain"/>
    <property type="match status" value="1"/>
</dbReference>
<keyword evidence="5 11" id="KW-0436">Ligase</keyword>
<comment type="catalytic activity">
    <reaction evidence="10 11">
        <text>5-amino-1-(5-phospho-D-ribosyl)imidazole-4-carboxylate + L-aspartate + ATP = (2S)-2-[5-amino-1-(5-phospho-beta-D-ribosyl)imidazole-4-carboxamido]succinate + ADP + phosphate + 2 H(+)</text>
        <dbReference type="Rhea" id="RHEA:22628"/>
        <dbReference type="ChEBI" id="CHEBI:15378"/>
        <dbReference type="ChEBI" id="CHEBI:29991"/>
        <dbReference type="ChEBI" id="CHEBI:30616"/>
        <dbReference type="ChEBI" id="CHEBI:43474"/>
        <dbReference type="ChEBI" id="CHEBI:58443"/>
        <dbReference type="ChEBI" id="CHEBI:77657"/>
        <dbReference type="ChEBI" id="CHEBI:456216"/>
        <dbReference type="EC" id="6.3.2.6"/>
    </reaction>
</comment>
<comment type="similarity">
    <text evidence="2 11">Belongs to the SAICAR synthetase family.</text>
</comment>
<proteinExistence type="inferred from homology"/>
<dbReference type="InterPro" id="IPR028923">
    <property type="entry name" value="SAICAR_synt/ADE2_N"/>
</dbReference>
<evidence type="ECO:0000313" key="14">
    <source>
        <dbReference type="Proteomes" id="UP000254797"/>
    </source>
</evidence>
<dbReference type="NCBIfam" id="TIGR00081">
    <property type="entry name" value="purC"/>
    <property type="match status" value="1"/>
</dbReference>
<evidence type="ECO:0000259" key="12">
    <source>
        <dbReference type="Pfam" id="PF01259"/>
    </source>
</evidence>
<keyword evidence="8 11" id="KW-0067">ATP-binding</keyword>
<dbReference type="InterPro" id="IPR001636">
    <property type="entry name" value="SAICAR_synth"/>
</dbReference>
<keyword evidence="7 11" id="KW-0658">Purine biosynthesis</keyword>
<sequence length="236" mass="27144">METNQLIYSGKAKDLYATEDEHMILSVYKDQATMLNGARKETINGKGRLNNAISSLIFEKLNTVGINTHFVKRLSETEQLVKKVTIIPLEVVLRNVAAGSLSKRFGIEEGVVLETPIIEFYYKKDELDDPFLNEEHISLLKIASEEDIAYIKQEARRINAYLKSWFEQVGLRLVDFKLEFGFDKDGHILLADEFSPDNCRLWDEDGHHMDKDVFRRDLGSLTAVYEVVLEKLKELD</sequence>
<evidence type="ECO:0000256" key="5">
    <source>
        <dbReference type="ARBA" id="ARBA00022598"/>
    </source>
</evidence>
<dbReference type="RefSeq" id="WP_115246970.1">
    <property type="nucleotide sequence ID" value="NZ_UHFG01000004.1"/>
</dbReference>
<keyword evidence="6 11" id="KW-0547">Nucleotide-binding</keyword>
<dbReference type="FunFam" id="3.30.470.20:FF:000006">
    <property type="entry name" value="Phosphoribosylaminoimidazole-succinocarboxamide synthase"/>
    <property type="match status" value="1"/>
</dbReference>
<dbReference type="EMBL" id="UHFG01000004">
    <property type="protein sequence ID" value="SUN52000.1"/>
    <property type="molecule type" value="Genomic_DNA"/>
</dbReference>